<dbReference type="AlphaFoldDB" id="A0A317SIZ9"/>
<evidence type="ECO:0008006" key="12">
    <source>
        <dbReference type="Google" id="ProtNLM"/>
    </source>
</evidence>
<keyword evidence="11" id="KW-1185">Reference proteome</keyword>
<dbReference type="PROSITE" id="PS50006">
    <property type="entry name" value="FHA_DOMAIN"/>
    <property type="match status" value="1"/>
</dbReference>
<dbReference type="InterPro" id="IPR001766">
    <property type="entry name" value="Fork_head_dom"/>
</dbReference>
<dbReference type="PRINTS" id="PR00053">
    <property type="entry name" value="FORKHEAD"/>
</dbReference>
<keyword evidence="2" id="KW-0805">Transcription regulation</keyword>
<evidence type="ECO:0000256" key="3">
    <source>
        <dbReference type="ARBA" id="ARBA00023125"/>
    </source>
</evidence>
<dbReference type="GO" id="GO:0005634">
    <property type="term" value="C:nucleus"/>
    <property type="evidence" value="ECO:0007669"/>
    <property type="project" value="UniProtKB-SubCell"/>
</dbReference>
<sequence>MPTSALRRTRNRRGSTPDQHAQNSSPSKPRGKRRKVQATETSPDPPLDQINAVIASLAMPDPNVVVAVKYANDENYRQSAQGITAYAKVAGASWTYYVKELTIRIGRPPDARPSTAGSPTPPPQQKAEDVVHIDLGPSKLVSRSHAIITYDMTGDRNWQLRVLGRNGLKVNEEPYKKDAVIVLQSGSIIEIGGVQMMFVLPDRPASIHSSFLQRARVLAPVEDDLQLQTTQSNDSSSYDTATIPSSQGPRPSSSQQQQQQQQQLLPPAIITDSSSQPEPVGRKDEPTFPRGVVLTAENIDYSDGSLKDMKPPYSYAMMIAQAILSSEGEQLTLSAIYSFITEKYAFYRHSNTGWQNSIRHNLSLNKAFRKIPRRTDEPGKGMKWELLAEHRDEYIKKIQKVTKTGSGRPGSAPGSPSSPKPAKINQGQAQYGANQQLPQPSQGLRLDDSHDLGAGYPTIKDSRSATPPPVASYNRVAPLEAYTPDRGSRLPALRTQDKALNDLSTNPHHPRRSSVITAAHANDMISSSQNHHPSSVHGDSANMPSPSRHSPYADDHPALSAVTPAPQRQHPRLAPPSTGQLPSSYLPTSSPAPFWKYVQFGSTPAKPGDYSPLKDLHSSSPPPVSGPEGSSRIRELGSPLKERGSGFHLAGSRGGTSLIPDIKEDDDEDELGDMQGVDLARGFEKIGKFHLNGRIAGADWGAP</sequence>
<dbReference type="GO" id="GO:0000978">
    <property type="term" value="F:RNA polymerase II cis-regulatory region sequence-specific DNA binding"/>
    <property type="evidence" value="ECO:0007669"/>
    <property type="project" value="TreeGrafter"/>
</dbReference>
<feature type="compositionally biased region" description="Polar residues" evidence="7">
    <location>
        <begin position="228"/>
        <end position="243"/>
    </location>
</feature>
<dbReference type="STRING" id="42249.A0A317SIZ9"/>
<gene>
    <name evidence="10" type="ORF">C7212DRAFT_366211</name>
</gene>
<feature type="compositionally biased region" description="Low complexity" evidence="7">
    <location>
        <begin position="244"/>
        <end position="267"/>
    </location>
</feature>
<feature type="compositionally biased region" description="Low complexity" evidence="7">
    <location>
        <begin position="405"/>
        <end position="436"/>
    </location>
</feature>
<keyword evidence="5 6" id="KW-0539">Nucleus</keyword>
<evidence type="ECO:0000313" key="11">
    <source>
        <dbReference type="Proteomes" id="UP000246991"/>
    </source>
</evidence>
<feature type="region of interest" description="Disordered" evidence="7">
    <location>
        <begin position="108"/>
        <end position="127"/>
    </location>
</feature>
<feature type="domain" description="Fork-head" evidence="9">
    <location>
        <begin position="310"/>
        <end position="386"/>
    </location>
</feature>
<feature type="region of interest" description="Disordered" evidence="7">
    <location>
        <begin position="401"/>
        <end position="490"/>
    </location>
</feature>
<evidence type="ECO:0000256" key="7">
    <source>
        <dbReference type="SAM" id="MobiDB-lite"/>
    </source>
</evidence>
<feature type="region of interest" description="Disordered" evidence="7">
    <location>
        <begin position="228"/>
        <end position="291"/>
    </location>
</feature>
<dbReference type="Proteomes" id="UP000246991">
    <property type="component" value="Unassembled WGS sequence"/>
</dbReference>
<dbReference type="EMBL" id="PYWC01000080">
    <property type="protein sequence ID" value="PWW73416.1"/>
    <property type="molecule type" value="Genomic_DNA"/>
</dbReference>
<feature type="compositionally biased region" description="Basic and acidic residues" evidence="7">
    <location>
        <begin position="631"/>
        <end position="645"/>
    </location>
</feature>
<dbReference type="SMART" id="SM00339">
    <property type="entry name" value="FH"/>
    <property type="match status" value="1"/>
</dbReference>
<dbReference type="GO" id="GO:0000981">
    <property type="term" value="F:DNA-binding transcription factor activity, RNA polymerase II-specific"/>
    <property type="evidence" value="ECO:0007669"/>
    <property type="project" value="TreeGrafter"/>
</dbReference>
<dbReference type="FunFam" id="1.10.10.10:FF:000030">
    <property type="entry name" value="Forkhead box protein K2"/>
    <property type="match status" value="1"/>
</dbReference>
<reference evidence="10 11" key="1">
    <citation type="submission" date="2018-03" db="EMBL/GenBank/DDBJ databases">
        <title>Genomes of Pezizomycetes fungi and the evolution of truffles.</title>
        <authorList>
            <person name="Murat C."/>
            <person name="Payen T."/>
            <person name="Noel B."/>
            <person name="Kuo A."/>
            <person name="Martin F.M."/>
        </authorList>
    </citation>
    <scope>NUCLEOTIDE SEQUENCE [LARGE SCALE GENOMIC DNA]</scope>
    <source>
        <strain evidence="10">091103-1</strain>
    </source>
</reference>
<evidence type="ECO:0000256" key="2">
    <source>
        <dbReference type="ARBA" id="ARBA00023015"/>
    </source>
</evidence>
<feature type="region of interest" description="Disordered" evidence="7">
    <location>
        <begin position="526"/>
        <end position="585"/>
    </location>
</feature>
<feature type="DNA-binding region" description="Fork-head" evidence="6">
    <location>
        <begin position="310"/>
        <end position="386"/>
    </location>
</feature>
<protein>
    <recommendedName>
        <fullName evidence="12">Fork-head domain-containing protein</fullName>
    </recommendedName>
</protein>
<keyword evidence="4" id="KW-0804">Transcription</keyword>
<dbReference type="SMART" id="SM00240">
    <property type="entry name" value="FHA"/>
    <property type="match status" value="1"/>
</dbReference>
<evidence type="ECO:0000256" key="4">
    <source>
        <dbReference type="ARBA" id="ARBA00023163"/>
    </source>
</evidence>
<evidence type="ECO:0000256" key="1">
    <source>
        <dbReference type="ARBA" id="ARBA00004123"/>
    </source>
</evidence>
<dbReference type="CDD" id="cd22701">
    <property type="entry name" value="FHA_FKH1-like"/>
    <property type="match status" value="1"/>
</dbReference>
<evidence type="ECO:0000259" key="8">
    <source>
        <dbReference type="PROSITE" id="PS50006"/>
    </source>
</evidence>
<dbReference type="SUPFAM" id="SSF46785">
    <property type="entry name" value="Winged helix' DNA-binding domain"/>
    <property type="match status" value="1"/>
</dbReference>
<feature type="region of interest" description="Disordered" evidence="7">
    <location>
        <begin position="606"/>
        <end position="670"/>
    </location>
</feature>
<dbReference type="InterPro" id="IPR036390">
    <property type="entry name" value="WH_DNA-bd_sf"/>
</dbReference>
<dbReference type="InterPro" id="IPR030456">
    <property type="entry name" value="TF_fork_head_CS_2"/>
</dbReference>
<comment type="subcellular location">
    <subcellularLocation>
        <location evidence="1 6">Nucleus</location>
    </subcellularLocation>
</comment>
<feature type="domain" description="FHA" evidence="8">
    <location>
        <begin position="103"/>
        <end position="175"/>
    </location>
</feature>
<accession>A0A317SIZ9</accession>
<dbReference type="Pfam" id="PF00498">
    <property type="entry name" value="FHA"/>
    <property type="match status" value="1"/>
</dbReference>
<dbReference type="PROSITE" id="PS50039">
    <property type="entry name" value="FORK_HEAD_3"/>
    <property type="match status" value="1"/>
</dbReference>
<evidence type="ECO:0000256" key="5">
    <source>
        <dbReference type="ARBA" id="ARBA00023242"/>
    </source>
</evidence>
<organism evidence="10 11">
    <name type="scientific">Tuber magnatum</name>
    <name type="common">white Piedmont truffle</name>
    <dbReference type="NCBI Taxonomy" id="42249"/>
    <lineage>
        <taxon>Eukaryota</taxon>
        <taxon>Fungi</taxon>
        <taxon>Dikarya</taxon>
        <taxon>Ascomycota</taxon>
        <taxon>Pezizomycotina</taxon>
        <taxon>Pezizomycetes</taxon>
        <taxon>Pezizales</taxon>
        <taxon>Tuberaceae</taxon>
        <taxon>Tuber</taxon>
    </lineage>
</organism>
<dbReference type="PROSITE" id="PS00657">
    <property type="entry name" value="FORK_HEAD_1"/>
    <property type="match status" value="1"/>
</dbReference>
<dbReference type="SUPFAM" id="SSF49879">
    <property type="entry name" value="SMAD/FHA domain"/>
    <property type="match status" value="1"/>
</dbReference>
<dbReference type="PROSITE" id="PS00658">
    <property type="entry name" value="FORK_HEAD_2"/>
    <property type="match status" value="1"/>
</dbReference>
<feature type="region of interest" description="Disordered" evidence="7">
    <location>
        <begin position="1"/>
        <end position="48"/>
    </location>
</feature>
<comment type="caution">
    <text evidence="10">The sequence shown here is derived from an EMBL/GenBank/DDBJ whole genome shotgun (WGS) entry which is preliminary data.</text>
</comment>
<dbReference type="InterPro" id="IPR008984">
    <property type="entry name" value="SMAD_FHA_dom_sf"/>
</dbReference>
<proteinExistence type="predicted"/>
<evidence type="ECO:0000313" key="10">
    <source>
        <dbReference type="EMBL" id="PWW73416.1"/>
    </source>
</evidence>
<dbReference type="PANTHER" id="PTHR45881:SF1">
    <property type="entry name" value="FORK HEAD PROTEIN HOMOLOG 2"/>
    <property type="match status" value="1"/>
</dbReference>
<evidence type="ECO:0000259" key="9">
    <source>
        <dbReference type="PROSITE" id="PS50039"/>
    </source>
</evidence>
<keyword evidence="3 6" id="KW-0238">DNA-binding</keyword>
<dbReference type="OrthoDB" id="5954824at2759"/>
<dbReference type="CDD" id="cd00059">
    <property type="entry name" value="FH_FOX"/>
    <property type="match status" value="1"/>
</dbReference>
<dbReference type="InterPro" id="IPR000253">
    <property type="entry name" value="FHA_dom"/>
</dbReference>
<feature type="compositionally biased region" description="Polar residues" evidence="7">
    <location>
        <begin position="14"/>
        <end position="27"/>
    </location>
</feature>
<evidence type="ECO:0000256" key="6">
    <source>
        <dbReference type="PROSITE-ProRule" id="PRU00089"/>
    </source>
</evidence>
<name>A0A317SIZ9_9PEZI</name>
<dbReference type="InterPro" id="IPR018122">
    <property type="entry name" value="TF_fork_head_CS_1"/>
</dbReference>
<dbReference type="InterPro" id="IPR036388">
    <property type="entry name" value="WH-like_DNA-bd_sf"/>
</dbReference>
<dbReference type="Pfam" id="PF00250">
    <property type="entry name" value="Forkhead"/>
    <property type="match status" value="1"/>
</dbReference>
<dbReference type="Gene3D" id="1.10.10.10">
    <property type="entry name" value="Winged helix-like DNA-binding domain superfamily/Winged helix DNA-binding domain"/>
    <property type="match status" value="1"/>
</dbReference>
<dbReference type="Gene3D" id="2.60.200.20">
    <property type="match status" value="1"/>
</dbReference>
<dbReference type="PANTHER" id="PTHR45881">
    <property type="entry name" value="CHECKPOINT SUPPRESSOR 1-LIKE, ISOFORM A-RELATED"/>
    <property type="match status" value="1"/>
</dbReference>